<keyword evidence="5 6" id="KW-0472">Membrane</keyword>
<accession>A0A0P6YDX4</accession>
<dbReference type="CDD" id="cd06579">
    <property type="entry name" value="TM_PBP1_transp_AraH_like"/>
    <property type="match status" value="1"/>
</dbReference>
<dbReference type="InterPro" id="IPR001851">
    <property type="entry name" value="ABC_transp_permease"/>
</dbReference>
<dbReference type="GO" id="GO:0022857">
    <property type="term" value="F:transmembrane transporter activity"/>
    <property type="evidence" value="ECO:0007669"/>
    <property type="project" value="InterPro"/>
</dbReference>
<name>A0A0P6YDX4_9CHLR</name>
<gene>
    <name evidence="7" type="ORF">SE15_08055</name>
</gene>
<feature type="transmembrane region" description="Helical" evidence="6">
    <location>
        <begin position="17"/>
        <end position="35"/>
    </location>
</feature>
<keyword evidence="4 6" id="KW-1133">Transmembrane helix</keyword>
<protein>
    <submittedName>
        <fullName evidence="7">ABC transporter permease</fullName>
    </submittedName>
</protein>
<comment type="subcellular location">
    <subcellularLocation>
        <location evidence="1">Cell membrane</location>
        <topology evidence="1">Multi-pass membrane protein</topology>
    </subcellularLocation>
</comment>
<keyword evidence="8" id="KW-1185">Reference proteome</keyword>
<reference evidence="7 8" key="1">
    <citation type="submission" date="2015-07" db="EMBL/GenBank/DDBJ databases">
        <title>Whole genome sequence of Thermanaerothrix daxensis DSM 23592.</title>
        <authorList>
            <person name="Hemp J."/>
            <person name="Ward L.M."/>
            <person name="Pace L.A."/>
            <person name="Fischer W.W."/>
        </authorList>
    </citation>
    <scope>NUCLEOTIDE SEQUENCE [LARGE SCALE GENOMIC DNA]</scope>
    <source>
        <strain evidence="7 8">GNS-1</strain>
    </source>
</reference>
<dbReference type="OrthoDB" id="9808136at2"/>
<dbReference type="PATRIC" id="fig|869279.4.peg.2340"/>
<feature type="transmembrane region" description="Helical" evidence="6">
    <location>
        <begin position="130"/>
        <end position="147"/>
    </location>
</feature>
<evidence type="ECO:0000256" key="3">
    <source>
        <dbReference type="ARBA" id="ARBA00022692"/>
    </source>
</evidence>
<dbReference type="RefSeq" id="WP_054521598.1">
    <property type="nucleotide sequence ID" value="NZ_LGKO01000004.1"/>
</dbReference>
<evidence type="ECO:0000256" key="2">
    <source>
        <dbReference type="ARBA" id="ARBA00022475"/>
    </source>
</evidence>
<dbReference type="Pfam" id="PF02653">
    <property type="entry name" value="BPD_transp_2"/>
    <property type="match status" value="1"/>
</dbReference>
<evidence type="ECO:0000256" key="1">
    <source>
        <dbReference type="ARBA" id="ARBA00004651"/>
    </source>
</evidence>
<dbReference type="AlphaFoldDB" id="A0A0P6YDX4"/>
<organism evidence="7 8">
    <name type="scientific">Thermanaerothrix daxensis</name>
    <dbReference type="NCBI Taxonomy" id="869279"/>
    <lineage>
        <taxon>Bacteria</taxon>
        <taxon>Bacillati</taxon>
        <taxon>Chloroflexota</taxon>
        <taxon>Anaerolineae</taxon>
        <taxon>Anaerolineales</taxon>
        <taxon>Anaerolineaceae</taxon>
        <taxon>Thermanaerothrix</taxon>
    </lineage>
</organism>
<keyword evidence="2" id="KW-1003">Cell membrane</keyword>
<feature type="transmembrane region" description="Helical" evidence="6">
    <location>
        <begin position="167"/>
        <end position="186"/>
    </location>
</feature>
<dbReference type="PANTHER" id="PTHR32196:SF72">
    <property type="entry name" value="RIBOSE IMPORT PERMEASE PROTEIN RBSC"/>
    <property type="match status" value="1"/>
</dbReference>
<feature type="transmembrane region" description="Helical" evidence="6">
    <location>
        <begin position="257"/>
        <end position="284"/>
    </location>
</feature>
<feature type="transmembrane region" description="Helical" evidence="6">
    <location>
        <begin position="296"/>
        <end position="319"/>
    </location>
</feature>
<evidence type="ECO:0000313" key="8">
    <source>
        <dbReference type="Proteomes" id="UP000050544"/>
    </source>
</evidence>
<dbReference type="GO" id="GO:0005886">
    <property type="term" value="C:plasma membrane"/>
    <property type="evidence" value="ECO:0007669"/>
    <property type="project" value="UniProtKB-SubCell"/>
</dbReference>
<dbReference type="Proteomes" id="UP000050544">
    <property type="component" value="Unassembled WGS sequence"/>
</dbReference>
<evidence type="ECO:0000256" key="5">
    <source>
        <dbReference type="ARBA" id="ARBA00023136"/>
    </source>
</evidence>
<feature type="transmembrane region" description="Helical" evidence="6">
    <location>
        <begin position="55"/>
        <end position="87"/>
    </location>
</feature>
<dbReference type="PANTHER" id="PTHR32196">
    <property type="entry name" value="ABC TRANSPORTER PERMEASE PROTEIN YPHD-RELATED-RELATED"/>
    <property type="match status" value="1"/>
</dbReference>
<keyword evidence="3 6" id="KW-0812">Transmembrane</keyword>
<comment type="caution">
    <text evidence="7">The sequence shown here is derived from an EMBL/GenBank/DDBJ whole genome shotgun (WGS) entry which is preliminary data.</text>
</comment>
<evidence type="ECO:0000256" key="4">
    <source>
        <dbReference type="ARBA" id="ARBA00022989"/>
    </source>
</evidence>
<dbReference type="STRING" id="869279.SE15_08055"/>
<evidence type="ECO:0000256" key="6">
    <source>
        <dbReference type="SAM" id="Phobius"/>
    </source>
</evidence>
<evidence type="ECO:0000313" key="7">
    <source>
        <dbReference type="EMBL" id="KPL83192.1"/>
    </source>
</evidence>
<dbReference type="EMBL" id="LGKO01000004">
    <property type="protein sequence ID" value="KPL83192.1"/>
    <property type="molecule type" value="Genomic_DNA"/>
</dbReference>
<feature type="transmembrane region" description="Helical" evidence="6">
    <location>
        <begin position="217"/>
        <end position="245"/>
    </location>
</feature>
<feature type="transmembrane region" description="Helical" evidence="6">
    <location>
        <begin position="99"/>
        <end position="124"/>
    </location>
</feature>
<proteinExistence type="predicted"/>
<sequence>MKAALNSGLLRRLGRQYFLFSLLLLILGVIINASLQQNFFKPIALVGLLRTYLPLVLLAAGQTIVIIGGGIDLSVGAIVSMVNVILVTRMGADATQSQVLTALALGLLAGTLAGALNGACIAFLRFQPLVTTFATTSIFAGIAVWILPRPGGSVPDFFMQPYRSAPLGITFPLWIILGVALLWWYLRSTRFGRYLYATGGDPYAAYMSAVPVEWIKFFSYVISGLMAALSGTLLTMSIGTGSALIGLDMTMPSIVSVVLGGTALSGGAGGVIGTLLGVFILAIIRNIISFANVPSWWQTLVNGLVVMLILAGPGLWALIRGRREA</sequence>